<feature type="coiled-coil region" evidence="1">
    <location>
        <begin position="21"/>
        <end position="69"/>
    </location>
</feature>
<dbReference type="InterPro" id="IPR027267">
    <property type="entry name" value="AH/BAR_dom_sf"/>
</dbReference>
<dbReference type="EMBL" id="MUJZ01034793">
    <property type="protein sequence ID" value="OTF77002.1"/>
    <property type="molecule type" value="Genomic_DNA"/>
</dbReference>
<dbReference type="PANTHER" id="PTHR45850">
    <property type="entry name" value="SORTING NEXIN FAMILY MEMBER"/>
    <property type="match status" value="1"/>
</dbReference>
<organism evidence="3 4">
    <name type="scientific">Euroglyphus maynei</name>
    <name type="common">Mayne's house dust mite</name>
    <dbReference type="NCBI Taxonomy" id="6958"/>
    <lineage>
        <taxon>Eukaryota</taxon>
        <taxon>Metazoa</taxon>
        <taxon>Ecdysozoa</taxon>
        <taxon>Arthropoda</taxon>
        <taxon>Chelicerata</taxon>
        <taxon>Arachnida</taxon>
        <taxon>Acari</taxon>
        <taxon>Acariformes</taxon>
        <taxon>Sarcoptiformes</taxon>
        <taxon>Astigmata</taxon>
        <taxon>Psoroptidia</taxon>
        <taxon>Analgoidea</taxon>
        <taxon>Pyroglyphidae</taxon>
        <taxon>Pyroglyphinae</taxon>
        <taxon>Euroglyphus</taxon>
    </lineage>
</organism>
<dbReference type="Pfam" id="PF09325">
    <property type="entry name" value="Vps5"/>
    <property type="match status" value="1"/>
</dbReference>
<feature type="domain" description="Sorting nexin/Vps5-like C-terminal" evidence="2">
    <location>
        <begin position="14"/>
        <end position="95"/>
    </location>
</feature>
<dbReference type="Gene3D" id="1.20.1270.60">
    <property type="entry name" value="Arfaptin homology (AH) domain/BAR domain"/>
    <property type="match status" value="1"/>
</dbReference>
<evidence type="ECO:0000313" key="3">
    <source>
        <dbReference type="EMBL" id="OTF77002.1"/>
    </source>
</evidence>
<dbReference type="InterPro" id="IPR015404">
    <property type="entry name" value="Vps5_C"/>
</dbReference>
<proteinExistence type="predicted"/>
<dbReference type="OrthoDB" id="9976382at2759"/>
<reference evidence="3 4" key="1">
    <citation type="submission" date="2017-03" db="EMBL/GenBank/DDBJ databases">
        <title>Genome Survey of Euroglyphus maynei.</title>
        <authorList>
            <person name="Arlian L.G."/>
            <person name="Morgan M.S."/>
            <person name="Rider S.D."/>
        </authorList>
    </citation>
    <scope>NUCLEOTIDE SEQUENCE [LARGE SCALE GENOMIC DNA]</scope>
    <source>
        <strain evidence="3">Arlian Lab</strain>
        <tissue evidence="3">Whole body</tissue>
    </source>
</reference>
<sequence length="112" mass="13174">MRDTAAAKELLNRRLRCLANYETANRNLERARAKNRDVHQAENQQQQACEKFENISKLAKQELNDFKKRRVVAFRKYLVELTELEIKHAKSQVQLIRNCIASLNNDFANEDN</sequence>
<keyword evidence="4" id="KW-1185">Reference proteome</keyword>
<dbReference type="PANTHER" id="PTHR45850:SF1">
    <property type="entry name" value="SORTING NEXIN 6, ISOFORM B"/>
    <property type="match status" value="1"/>
</dbReference>
<evidence type="ECO:0000313" key="4">
    <source>
        <dbReference type="Proteomes" id="UP000194236"/>
    </source>
</evidence>
<evidence type="ECO:0000259" key="2">
    <source>
        <dbReference type="Pfam" id="PF09325"/>
    </source>
</evidence>
<dbReference type="SUPFAM" id="SSF103657">
    <property type="entry name" value="BAR/IMD domain-like"/>
    <property type="match status" value="1"/>
</dbReference>
<evidence type="ECO:0000256" key="1">
    <source>
        <dbReference type="SAM" id="Coils"/>
    </source>
</evidence>
<protein>
    <recommendedName>
        <fullName evidence="2">Sorting nexin/Vps5-like C-terminal domain-containing protein</fullName>
    </recommendedName>
</protein>
<comment type="caution">
    <text evidence="3">The sequence shown here is derived from an EMBL/GenBank/DDBJ whole genome shotgun (WGS) entry which is preliminary data.</text>
</comment>
<accession>A0A1Y3B835</accession>
<dbReference type="AlphaFoldDB" id="A0A1Y3B835"/>
<dbReference type="Proteomes" id="UP000194236">
    <property type="component" value="Unassembled WGS sequence"/>
</dbReference>
<keyword evidence="1" id="KW-0175">Coiled coil</keyword>
<gene>
    <name evidence="3" type="ORF">BLA29_012651</name>
</gene>
<name>A0A1Y3B835_EURMA</name>